<evidence type="ECO:0000313" key="1">
    <source>
        <dbReference type="EMBL" id="ARK07869.1"/>
    </source>
</evidence>
<organism evidence="1 2">
    <name type="scientific">Aeromonas phage phiA8-29</name>
    <dbReference type="NCBI Taxonomy" id="1978922"/>
    <lineage>
        <taxon>Viruses</taxon>
        <taxon>Duplodnaviria</taxon>
        <taxon>Heunggongvirae</taxon>
        <taxon>Uroviricota</taxon>
        <taxon>Caudoviricetes</taxon>
        <taxon>Pantevenvirales</taxon>
        <taxon>Ackermannviridae</taxon>
        <taxon>Tedavirus</taxon>
        <taxon>Tedavirus A829</taxon>
    </lineage>
</organism>
<dbReference type="EMBL" id="KY914485">
    <property type="protein sequence ID" value="ARK07869.1"/>
    <property type="molecule type" value="Genomic_DNA"/>
</dbReference>
<accession>A0A1W6DYB0</accession>
<evidence type="ECO:0000313" key="2">
    <source>
        <dbReference type="Proteomes" id="UP000221506"/>
    </source>
</evidence>
<name>A0A1W6DYB0_9CAUD</name>
<proteinExistence type="predicted"/>
<sequence length="99" mass="11442">MSVEEIKFDYPLPSSEVDRKILDEGINDIKSAMVRMEGETEFIKEKLIELNERFPELPKEALRNLAKDLVKGTFQKNAAKREAYHELFHAYTTIVAKKG</sequence>
<keyword evidence="2" id="KW-1185">Reference proteome</keyword>
<dbReference type="Proteomes" id="UP000221506">
    <property type="component" value="Segment"/>
</dbReference>
<reference evidence="1 2" key="1">
    <citation type="submission" date="2017-04" db="EMBL/GenBank/DDBJ databases">
        <title>Complete genome sequence and characterization of temperature-dependent bacteriophage phiA8-29 infecting Aeromonas.</title>
        <authorList>
            <person name="He Y."/>
            <person name="Yang H."/>
        </authorList>
    </citation>
    <scope>NUCLEOTIDE SEQUENCE [LARGE SCALE GENOMIC DNA]</scope>
</reference>
<gene>
    <name evidence="1" type="ORF">phiA829_049</name>
</gene>
<protein>
    <submittedName>
        <fullName evidence="1">Uncharacterized protein</fullName>
    </submittedName>
</protein>